<comment type="caution">
    <text evidence="2">The sequence shown here is derived from an EMBL/GenBank/DDBJ whole genome shotgun (WGS) entry which is preliminary data.</text>
</comment>
<evidence type="ECO:0000313" key="3">
    <source>
        <dbReference type="Proteomes" id="UP000579812"/>
    </source>
</evidence>
<organism evidence="2 3">
    <name type="scientific">Onychostoma macrolepis</name>
    <dbReference type="NCBI Taxonomy" id="369639"/>
    <lineage>
        <taxon>Eukaryota</taxon>
        <taxon>Metazoa</taxon>
        <taxon>Chordata</taxon>
        <taxon>Craniata</taxon>
        <taxon>Vertebrata</taxon>
        <taxon>Euteleostomi</taxon>
        <taxon>Actinopterygii</taxon>
        <taxon>Neopterygii</taxon>
        <taxon>Teleostei</taxon>
        <taxon>Ostariophysi</taxon>
        <taxon>Cypriniformes</taxon>
        <taxon>Cyprinidae</taxon>
        <taxon>Acrossocheilinae</taxon>
        <taxon>Onychostoma</taxon>
    </lineage>
</organism>
<proteinExistence type="predicted"/>
<feature type="region of interest" description="Disordered" evidence="1">
    <location>
        <begin position="24"/>
        <end position="46"/>
    </location>
</feature>
<evidence type="ECO:0000256" key="1">
    <source>
        <dbReference type="SAM" id="MobiDB-lite"/>
    </source>
</evidence>
<reference evidence="2 3" key="1">
    <citation type="submission" date="2020-04" db="EMBL/GenBank/DDBJ databases">
        <title>Chromosome-level genome assembly of a cyprinid fish Onychostoma macrolepis by integration of Nanopore Sequencing, Bionano and Hi-C technology.</title>
        <authorList>
            <person name="Wang D."/>
        </authorList>
    </citation>
    <scope>NUCLEOTIDE SEQUENCE [LARGE SCALE GENOMIC DNA]</scope>
    <source>
        <strain evidence="2">SWU-2019</strain>
        <tissue evidence="2">Muscle</tissue>
    </source>
</reference>
<dbReference type="AlphaFoldDB" id="A0A7J6DIW8"/>
<gene>
    <name evidence="2" type="ORF">G5714_001248</name>
</gene>
<dbReference type="EMBL" id="JAAMOB010000001">
    <property type="protein sequence ID" value="KAF4119197.1"/>
    <property type="molecule type" value="Genomic_DNA"/>
</dbReference>
<dbReference type="Proteomes" id="UP000579812">
    <property type="component" value="Unassembled WGS sequence"/>
</dbReference>
<accession>A0A7J6DIW8</accession>
<name>A0A7J6DIW8_9TELE</name>
<protein>
    <submittedName>
        <fullName evidence="2">Uncharacterized protein</fullName>
    </submittedName>
</protein>
<evidence type="ECO:0000313" key="2">
    <source>
        <dbReference type="EMBL" id="KAF4119197.1"/>
    </source>
</evidence>
<sequence>MGVFHVVNMEPFRTWDSGKVSRIVPVNPPRESEEDDTLLGDGGSGMTSSDCPIDNAFAFKVEPFNIRPPPVWPFSISNETWSWAIAPFP</sequence>
<keyword evidence="3" id="KW-1185">Reference proteome</keyword>